<evidence type="ECO:0000256" key="6">
    <source>
        <dbReference type="ARBA" id="ARBA00022676"/>
    </source>
</evidence>
<name>A0A7M7PL40_STRPU</name>
<keyword evidence="8" id="KW-0812">Transmembrane</keyword>
<dbReference type="GO" id="GO:0004378">
    <property type="term" value="F:GDP-Man:Man(1)GlcNAc(2)-PP-Dol alpha-1,3-mannosyltransferase activity"/>
    <property type="evidence" value="ECO:0007669"/>
    <property type="project" value="UniProtKB-UniRule"/>
</dbReference>
<comment type="catalytic activity">
    <reaction evidence="12 16">
        <text>a beta-D-Man-(1-&gt;4)-beta-D-GlcNAc-(1-&gt;4)-alpha-D-GlcNAc-diphospho-di-trans,poly-cis-dolichol + GDP-alpha-D-mannose = an alpha-D-Man-(1-&gt;3)-beta-D-Man-(1-&gt;4)-beta-D-GlcNAc-(1-&gt;4)-alpha-D-GlcNAc-diphospho-di-trans,poly-cis-dolichol + GDP + H(+)</text>
        <dbReference type="Rhea" id="RHEA:29515"/>
        <dbReference type="Rhea" id="RHEA-COMP:19511"/>
        <dbReference type="Rhea" id="RHEA-COMP:19513"/>
        <dbReference type="ChEBI" id="CHEBI:15378"/>
        <dbReference type="ChEBI" id="CHEBI:57527"/>
        <dbReference type="ChEBI" id="CHEBI:58189"/>
        <dbReference type="ChEBI" id="CHEBI:58472"/>
        <dbReference type="ChEBI" id="CHEBI:132510"/>
        <dbReference type="EC" id="2.4.1.132"/>
    </reaction>
    <physiologicalReaction direction="left-to-right" evidence="12 16">
        <dbReference type="Rhea" id="RHEA:29516"/>
    </physiologicalReaction>
</comment>
<evidence type="ECO:0000313" key="20">
    <source>
        <dbReference type="Proteomes" id="UP000007110"/>
    </source>
</evidence>
<dbReference type="OrthoDB" id="448893at2759"/>
<feature type="domain" description="Glycosyl transferase family 1" evidence="17">
    <location>
        <begin position="209"/>
        <end position="376"/>
    </location>
</feature>
<evidence type="ECO:0000256" key="1">
    <source>
        <dbReference type="ARBA" id="ARBA00004389"/>
    </source>
</evidence>
<dbReference type="EC" id="2.4.1.132" evidence="4 16"/>
<evidence type="ECO:0000256" key="10">
    <source>
        <dbReference type="ARBA" id="ARBA00022989"/>
    </source>
</evidence>
<evidence type="ECO:0000259" key="17">
    <source>
        <dbReference type="Pfam" id="PF00534"/>
    </source>
</evidence>
<dbReference type="AlphaFoldDB" id="A0A7M7PL40"/>
<dbReference type="GO" id="GO:0012505">
    <property type="term" value="C:endomembrane system"/>
    <property type="evidence" value="ECO:0000318"/>
    <property type="project" value="GO_Central"/>
</dbReference>
<evidence type="ECO:0000256" key="9">
    <source>
        <dbReference type="ARBA" id="ARBA00022824"/>
    </source>
</evidence>
<evidence type="ECO:0000256" key="8">
    <source>
        <dbReference type="ARBA" id="ARBA00022692"/>
    </source>
</evidence>
<dbReference type="Gene3D" id="3.40.50.2000">
    <property type="entry name" value="Glycogen Phosphorylase B"/>
    <property type="match status" value="2"/>
</dbReference>
<evidence type="ECO:0000256" key="14">
    <source>
        <dbReference type="ARBA" id="ARBA00050465"/>
    </source>
</evidence>
<evidence type="ECO:0000313" key="19">
    <source>
        <dbReference type="EnsemblMetazoa" id="XP_030852346"/>
    </source>
</evidence>
<dbReference type="CDD" id="cd03805">
    <property type="entry name" value="GT4_ALG2-like"/>
    <property type="match status" value="1"/>
</dbReference>
<keyword evidence="10" id="KW-1133">Transmembrane helix</keyword>
<dbReference type="InParanoid" id="A0A7M7PL40"/>
<evidence type="ECO:0000256" key="7">
    <source>
        <dbReference type="ARBA" id="ARBA00022679"/>
    </source>
</evidence>
<comment type="subcellular location">
    <subcellularLocation>
        <location evidence="1 16">Endoplasmic reticulum membrane</location>
        <topology evidence="1 16">Single-pass membrane protein</topology>
    </subcellularLocation>
</comment>
<reference evidence="19" key="2">
    <citation type="submission" date="2021-01" db="UniProtKB">
        <authorList>
            <consortium name="EnsemblMetazoa"/>
        </authorList>
    </citation>
    <scope>IDENTIFICATION</scope>
</reference>
<dbReference type="Pfam" id="PF13439">
    <property type="entry name" value="Glyco_transf_4"/>
    <property type="match status" value="1"/>
</dbReference>
<organism evidence="19 20">
    <name type="scientific">Strongylocentrotus purpuratus</name>
    <name type="common">Purple sea urchin</name>
    <dbReference type="NCBI Taxonomy" id="7668"/>
    <lineage>
        <taxon>Eukaryota</taxon>
        <taxon>Metazoa</taxon>
        <taxon>Echinodermata</taxon>
        <taxon>Eleutherozoa</taxon>
        <taxon>Echinozoa</taxon>
        <taxon>Echinoidea</taxon>
        <taxon>Euechinoidea</taxon>
        <taxon>Echinacea</taxon>
        <taxon>Camarodonta</taxon>
        <taxon>Echinidea</taxon>
        <taxon>Strongylocentrotidae</taxon>
        <taxon>Strongylocentrotus</taxon>
    </lineage>
</organism>
<evidence type="ECO:0000256" key="15">
    <source>
        <dbReference type="ARBA" id="ARBA00052501"/>
    </source>
</evidence>
<keyword evidence="7 16" id="KW-0808">Transferase</keyword>
<comment type="function">
    <text evidence="16">Mannosylates Man(2)GlcNAc(2)-dolichol diphosphate and Man(1)GlcNAc(2)-dolichol diphosphate to form Man(3)GlcNAc(2)-dolichol diphosphate.</text>
</comment>
<dbReference type="InterPro" id="IPR028098">
    <property type="entry name" value="Glyco_trans_4-like_N"/>
</dbReference>
<evidence type="ECO:0000256" key="16">
    <source>
        <dbReference type="RuleBase" id="RU367136"/>
    </source>
</evidence>
<evidence type="ECO:0000256" key="13">
    <source>
        <dbReference type="ARBA" id="ARBA00045104"/>
    </source>
</evidence>
<dbReference type="InterPro" id="IPR027054">
    <property type="entry name" value="ALG2"/>
</dbReference>
<evidence type="ECO:0000256" key="5">
    <source>
        <dbReference type="ARBA" id="ARBA00019218"/>
    </source>
</evidence>
<evidence type="ECO:0000256" key="3">
    <source>
        <dbReference type="ARBA" id="ARBA00011969"/>
    </source>
</evidence>
<dbReference type="SUPFAM" id="SSF53756">
    <property type="entry name" value="UDP-Glycosyltransferase/glycogen phosphorylase"/>
    <property type="match status" value="1"/>
</dbReference>
<dbReference type="GeneID" id="115928701"/>
<protein>
    <recommendedName>
        <fullName evidence="5 16">Alpha-1,3/1,6-mannosyltransferase ALG2</fullName>
        <ecNumber evidence="4 16">2.4.1.132</ecNumber>
        <ecNumber evidence="3 16">2.4.1.257</ecNumber>
    </recommendedName>
    <alternativeName>
        <fullName evidence="16">GDP-Man:Man(1)GlcNAc(2)-PP-Dol alpha-1,3-mannosyltransferase</fullName>
    </alternativeName>
</protein>
<keyword evidence="20" id="KW-1185">Reference proteome</keyword>
<dbReference type="PANTHER" id="PTHR45918:SF1">
    <property type="entry name" value="ALPHA-1,3_1,6-MANNOSYLTRANSFERASE ALG2"/>
    <property type="match status" value="1"/>
</dbReference>
<evidence type="ECO:0000259" key="18">
    <source>
        <dbReference type="Pfam" id="PF13439"/>
    </source>
</evidence>
<dbReference type="PANTHER" id="PTHR45918">
    <property type="entry name" value="ALPHA-1,3/1,6-MANNOSYLTRANSFERASE ALG2"/>
    <property type="match status" value="1"/>
</dbReference>
<dbReference type="Pfam" id="PF00534">
    <property type="entry name" value="Glycos_transf_1"/>
    <property type="match status" value="1"/>
</dbReference>
<dbReference type="OMA" id="AMYMKCP"/>
<evidence type="ECO:0000256" key="11">
    <source>
        <dbReference type="ARBA" id="ARBA00023136"/>
    </source>
</evidence>
<dbReference type="GO" id="GO:0000033">
    <property type="term" value="F:alpha-1,3-mannosyltransferase activity"/>
    <property type="evidence" value="ECO:0000318"/>
    <property type="project" value="GO_Central"/>
</dbReference>
<evidence type="ECO:0000256" key="2">
    <source>
        <dbReference type="ARBA" id="ARBA00004922"/>
    </source>
</evidence>
<dbReference type="FunFam" id="3.40.50.2000:FF:000085">
    <property type="entry name" value="alpha-1,3/1,6-mannosyltransferase ALG2"/>
    <property type="match status" value="1"/>
</dbReference>
<dbReference type="FunFam" id="3.40.50.2000:FF:000097">
    <property type="entry name" value="alpha-1,3/1,6-mannosyltransferase ALG2"/>
    <property type="match status" value="1"/>
</dbReference>
<dbReference type="InterPro" id="IPR001296">
    <property type="entry name" value="Glyco_trans_1"/>
</dbReference>
<dbReference type="EC" id="2.4.1.257" evidence="3 16"/>
<dbReference type="KEGG" id="spu:115928701"/>
<comment type="pathway">
    <text evidence="2 16">Protein modification; protein glycosylation.</text>
</comment>
<keyword evidence="6 16" id="KW-0328">Glycosyltransferase</keyword>
<comment type="catalytic activity">
    <reaction evidence="15">
        <text>an alpha-D-Man-(1-&gt;6)-beta-D-Man-(1-&gt;4)-beta-D-GlcNAc-(1-&gt;4)-alpha-D-GlcNAc-diphospho-di-trans,poly-cis-dolichol + GDP-alpha-D-mannose = an alpha-D-Man-(1-&gt;3)-[alpha-D-Man-(1-&gt;6)]-beta-D-Man-(1-&gt;4)-beta-D-GlcNAc-(1-&gt;4)-alpha-D-GlcNAc-diphospho-di-trans,poly-cis-dolichol + GDP + H(+)</text>
        <dbReference type="Rhea" id="RHEA:79027"/>
        <dbReference type="Rhea" id="RHEA-COMP:19514"/>
        <dbReference type="Rhea" id="RHEA-COMP:19515"/>
        <dbReference type="ChEBI" id="CHEBI:15378"/>
        <dbReference type="ChEBI" id="CHEBI:57527"/>
        <dbReference type="ChEBI" id="CHEBI:58189"/>
        <dbReference type="ChEBI" id="CHEBI:132511"/>
        <dbReference type="ChEBI" id="CHEBI:229641"/>
    </reaction>
    <physiologicalReaction direction="left-to-right" evidence="15">
        <dbReference type="Rhea" id="RHEA:79028"/>
    </physiologicalReaction>
</comment>
<dbReference type="UniPathway" id="UPA00378"/>
<dbReference type="GO" id="GO:0102704">
    <property type="term" value="F:GDP-Man:Man(2)GlcNAc(2)-PP-Dol alpha-1,6-mannosyltransferase activity"/>
    <property type="evidence" value="ECO:0007669"/>
    <property type="project" value="UniProtKB-UniRule"/>
</dbReference>
<dbReference type="FunCoup" id="A0A7M7PL40">
    <property type="interactions" value="1763"/>
</dbReference>
<keyword evidence="11" id="KW-0472">Membrane</keyword>
<dbReference type="Proteomes" id="UP000007110">
    <property type="component" value="Unassembled WGS sequence"/>
</dbReference>
<dbReference type="RefSeq" id="XP_030852346.1">
    <property type="nucleotide sequence ID" value="XM_030996486.1"/>
</dbReference>
<accession>A0A7M7PL40</accession>
<dbReference type="GO" id="GO:0006488">
    <property type="term" value="P:dolichol-linked oligosaccharide biosynthetic process"/>
    <property type="evidence" value="ECO:0000318"/>
    <property type="project" value="GO_Central"/>
</dbReference>
<reference evidence="20" key="1">
    <citation type="submission" date="2015-02" db="EMBL/GenBank/DDBJ databases">
        <title>Genome sequencing for Strongylocentrotus purpuratus.</title>
        <authorList>
            <person name="Murali S."/>
            <person name="Liu Y."/>
            <person name="Vee V."/>
            <person name="English A."/>
            <person name="Wang M."/>
            <person name="Skinner E."/>
            <person name="Han Y."/>
            <person name="Muzny D.M."/>
            <person name="Worley K.C."/>
            <person name="Gibbs R.A."/>
        </authorList>
    </citation>
    <scope>NUCLEOTIDE SEQUENCE</scope>
</reference>
<proteinExistence type="inferred from homology"/>
<comment type="catalytic activity">
    <reaction evidence="13 16">
        <text>an alpha-D-Man-(1-&gt;3)-beta-D-Man-(1-&gt;4)-beta-D-GlcNAc-(1-&gt;4)-alpha-D-GlcNAc-diphospho-di-trans,poly-cis-dolichol + GDP-alpha-D-mannose = an alpha-D-Man-(1-&gt;3)-[alpha-D-Man-(1-&gt;6)]-beta-D-Man-(1-&gt;4)-beta-D-GlcNAc-(1-&gt;4)-alpha-D-GlcNAc-diphospho-di-trans,poly-cis-dolichol + GDP + H(+)</text>
        <dbReference type="Rhea" id="RHEA:29519"/>
        <dbReference type="Rhea" id="RHEA-COMP:19513"/>
        <dbReference type="Rhea" id="RHEA-COMP:19515"/>
        <dbReference type="ChEBI" id="CHEBI:15378"/>
        <dbReference type="ChEBI" id="CHEBI:57527"/>
        <dbReference type="ChEBI" id="CHEBI:58189"/>
        <dbReference type="ChEBI" id="CHEBI:132510"/>
        <dbReference type="ChEBI" id="CHEBI:132511"/>
        <dbReference type="EC" id="2.4.1.257"/>
    </reaction>
    <physiologicalReaction direction="left-to-right" evidence="13 16">
        <dbReference type="Rhea" id="RHEA:29520"/>
    </physiologicalReaction>
</comment>
<comment type="similarity">
    <text evidence="16">Belongs to the glycosyltransferase group 1 family.</text>
</comment>
<keyword evidence="9" id="KW-0256">Endoplasmic reticulum</keyword>
<feature type="domain" description="Glycosyltransferase subfamily 4-like N-terminal" evidence="18">
    <location>
        <begin position="13"/>
        <end position="174"/>
    </location>
</feature>
<dbReference type="GO" id="GO:0005789">
    <property type="term" value="C:endoplasmic reticulum membrane"/>
    <property type="evidence" value="ECO:0007669"/>
    <property type="project" value="UniProtKB-SubCell"/>
</dbReference>
<evidence type="ECO:0000256" key="12">
    <source>
        <dbReference type="ARBA" id="ARBA00045103"/>
    </source>
</evidence>
<dbReference type="EnsemblMetazoa" id="XM_030996486">
    <property type="protein sequence ID" value="XP_030852346"/>
    <property type="gene ID" value="LOC115928701"/>
</dbReference>
<comment type="catalytic activity">
    <reaction evidence="14">
        <text>a beta-D-Man-(1-&gt;4)-beta-D-GlcNAc-(1-&gt;4)-alpha-D-GlcNAc-diphospho-di-trans,poly-cis-dolichol + GDP-alpha-D-mannose = an alpha-D-Man-(1-&gt;6)-beta-D-Man-(1-&gt;4)-beta-D-GlcNAc-(1-&gt;4)-alpha-D-GlcNAc-diphospho-di-trans,poly-cis-dolichol + GDP + H(+)</text>
        <dbReference type="Rhea" id="RHEA:79023"/>
        <dbReference type="Rhea" id="RHEA-COMP:19511"/>
        <dbReference type="Rhea" id="RHEA-COMP:19514"/>
        <dbReference type="ChEBI" id="CHEBI:15378"/>
        <dbReference type="ChEBI" id="CHEBI:57527"/>
        <dbReference type="ChEBI" id="CHEBI:58189"/>
        <dbReference type="ChEBI" id="CHEBI:58472"/>
        <dbReference type="ChEBI" id="CHEBI:229641"/>
    </reaction>
    <physiologicalReaction direction="left-to-right" evidence="14">
        <dbReference type="Rhea" id="RHEA:79024"/>
    </physiologicalReaction>
</comment>
<evidence type="ECO:0000256" key="4">
    <source>
        <dbReference type="ARBA" id="ARBA00012649"/>
    </source>
</evidence>
<sequence>MVRVIFLHPDLGIGGAERLVVDAALALQTRRHSVKIYTAHHDPSHCFKETSDGTLEVVTAGDWLPRNIFGSCYALCAYIRMIYVALYLLLFSREPYDVIICDQISACIPFLKLGRSKVLFYCHFPDLLLTKRQSFLKKLYRTPIDWLEEKTTGMADCIVVNSNFTADTFKQTFTILKDVQPDVLYPSLNFSAFNASVEPAGDLIPVGVKTLFLSINRYERKKNLVLAIEAMGELKSRLSEDEWQNVHLVMAGGYDGRVTENLEHYEELVQRADELKLTDHVTFIRSFSDAQKLTLLDSCTCLLYTPSNEHFGIVPIEAMYMYRPVIAVNSGGPLETIAHKQTGFLCEPSAASFAPALERFVREPDLKNRLGKAGRDRVINNFSFRAFGNKLEKLVKRVHRL</sequence>